<organism evidence="3 4">
    <name type="scientific">Suillus placidus</name>
    <dbReference type="NCBI Taxonomy" id="48579"/>
    <lineage>
        <taxon>Eukaryota</taxon>
        <taxon>Fungi</taxon>
        <taxon>Dikarya</taxon>
        <taxon>Basidiomycota</taxon>
        <taxon>Agaricomycotina</taxon>
        <taxon>Agaricomycetes</taxon>
        <taxon>Agaricomycetidae</taxon>
        <taxon>Boletales</taxon>
        <taxon>Suillineae</taxon>
        <taxon>Suillaceae</taxon>
        <taxon>Suillus</taxon>
    </lineage>
</organism>
<dbReference type="CDD" id="cd24139">
    <property type="entry name" value="SIP5-like"/>
    <property type="match status" value="1"/>
</dbReference>
<dbReference type="OrthoDB" id="21471at2759"/>
<evidence type="ECO:0000256" key="1">
    <source>
        <dbReference type="ARBA" id="ARBA00010402"/>
    </source>
</evidence>
<feature type="region of interest" description="Disordered" evidence="2">
    <location>
        <begin position="205"/>
        <end position="232"/>
    </location>
</feature>
<dbReference type="EMBL" id="JABBWD010000003">
    <property type="protein sequence ID" value="KAG1782805.1"/>
    <property type="molecule type" value="Genomic_DNA"/>
</dbReference>
<dbReference type="PANTHER" id="PTHR31315:SF1">
    <property type="entry name" value="PROTEIN SIP5"/>
    <property type="match status" value="1"/>
</dbReference>
<evidence type="ECO:0008006" key="5">
    <source>
        <dbReference type="Google" id="ProtNLM"/>
    </source>
</evidence>
<accession>A0A9P7D779</accession>
<feature type="region of interest" description="Disordered" evidence="2">
    <location>
        <begin position="348"/>
        <end position="492"/>
    </location>
</feature>
<gene>
    <name evidence="3" type="ORF">EV702DRAFT_1176981</name>
</gene>
<protein>
    <recommendedName>
        <fullName evidence="5">RING-type domain-containing protein</fullName>
    </recommendedName>
</protein>
<comment type="similarity">
    <text evidence="1">Belongs to the SIP5 family.</text>
</comment>
<dbReference type="InterPro" id="IPR039301">
    <property type="entry name" value="Sip5/DA2"/>
</dbReference>
<evidence type="ECO:0000313" key="3">
    <source>
        <dbReference type="EMBL" id="KAG1782805.1"/>
    </source>
</evidence>
<feature type="region of interest" description="Disordered" evidence="2">
    <location>
        <begin position="72"/>
        <end position="109"/>
    </location>
</feature>
<feature type="region of interest" description="Disordered" evidence="2">
    <location>
        <begin position="271"/>
        <end position="314"/>
    </location>
</feature>
<sequence>MGNTSSSSSRGHHDDTVDYGHLTPQGVYTGPKDWNHGIVTQLIVDRRLAPFYRALEDYNENWDDEQIMSARRVLPDTDSGNSDAPPTRVDSRDCTKPAHQSKRPGALKEPSRCPEAAIYRGAVECPICFLYYPLNMNHSRCCDQAICTECFVQIKRTEPTATHLVSEPAACPYCVQENFGVVYTPPPWRTGIGSDGTVRFPQTCSQQNIPSAAQKRRRKSFGHDSPEVVTTDSIRPDWEAKLAAVRAAVTRRANRRIIMRQVGDRLIPVGVTSGRVHPLPTGEGQDGGEVDGGASRRSRRHRNNGGQPDISQLLGQMGLGGQDLEEVLALYSNLMVMEAMRLSLLEHEEQQRKEEEKRKKDAAAASGGRVEGDTPGRSSEDQTTAYTVGNDASNSSAARSLESGEAIAEANHGGSRAMTPVAGQPTSSSHSQTPPSAGTPGAASISSSISSPNTLGQPSYDALTSSEESSMEQPLLNTDSVSVGVAAKAANS</sequence>
<feature type="compositionally biased region" description="Polar residues" evidence="2">
    <location>
        <begin position="381"/>
        <end position="398"/>
    </location>
</feature>
<proteinExistence type="inferred from homology"/>
<reference evidence="3" key="1">
    <citation type="journal article" date="2020" name="New Phytol.">
        <title>Comparative genomics reveals dynamic genome evolution in host specialist ectomycorrhizal fungi.</title>
        <authorList>
            <person name="Lofgren L.A."/>
            <person name="Nguyen N.H."/>
            <person name="Vilgalys R."/>
            <person name="Ruytinx J."/>
            <person name="Liao H.L."/>
            <person name="Branco S."/>
            <person name="Kuo A."/>
            <person name="LaButti K."/>
            <person name="Lipzen A."/>
            <person name="Andreopoulos W."/>
            <person name="Pangilinan J."/>
            <person name="Riley R."/>
            <person name="Hundley H."/>
            <person name="Na H."/>
            <person name="Barry K."/>
            <person name="Grigoriev I.V."/>
            <person name="Stajich J.E."/>
            <person name="Kennedy P.G."/>
        </authorList>
    </citation>
    <scope>NUCLEOTIDE SEQUENCE</scope>
    <source>
        <strain evidence="3">DOB743</strain>
    </source>
</reference>
<name>A0A9P7D779_9AGAM</name>
<feature type="compositionally biased region" description="Basic and acidic residues" evidence="2">
    <location>
        <begin position="370"/>
        <end position="380"/>
    </location>
</feature>
<feature type="region of interest" description="Disordered" evidence="2">
    <location>
        <begin position="1"/>
        <end position="24"/>
    </location>
</feature>
<dbReference type="GO" id="GO:0005737">
    <property type="term" value="C:cytoplasm"/>
    <property type="evidence" value="ECO:0007669"/>
    <property type="project" value="TreeGrafter"/>
</dbReference>
<comment type="caution">
    <text evidence="3">The sequence shown here is derived from an EMBL/GenBank/DDBJ whole genome shotgun (WGS) entry which is preliminary data.</text>
</comment>
<dbReference type="AlphaFoldDB" id="A0A9P7D779"/>
<evidence type="ECO:0000256" key="2">
    <source>
        <dbReference type="SAM" id="MobiDB-lite"/>
    </source>
</evidence>
<evidence type="ECO:0000313" key="4">
    <source>
        <dbReference type="Proteomes" id="UP000714275"/>
    </source>
</evidence>
<dbReference type="Proteomes" id="UP000714275">
    <property type="component" value="Unassembled WGS sequence"/>
</dbReference>
<feature type="compositionally biased region" description="Low complexity" evidence="2">
    <location>
        <begin position="424"/>
        <end position="452"/>
    </location>
</feature>
<feature type="compositionally biased region" description="Polar residues" evidence="2">
    <location>
        <begin position="453"/>
        <end position="481"/>
    </location>
</feature>
<feature type="compositionally biased region" description="Basic and acidic residues" evidence="2">
    <location>
        <begin position="348"/>
        <end position="362"/>
    </location>
</feature>
<keyword evidence="4" id="KW-1185">Reference proteome</keyword>
<dbReference type="PANTHER" id="PTHR31315">
    <property type="entry name" value="PROTEIN SIP5"/>
    <property type="match status" value="1"/>
</dbReference>